<feature type="domain" description="HTH iclR-type" evidence="5">
    <location>
        <begin position="27"/>
        <end position="89"/>
    </location>
</feature>
<name>A0ABU1NJ64_9BURK</name>
<keyword evidence="8" id="KW-1185">Reference proteome</keyword>
<keyword evidence="3" id="KW-0804">Transcription</keyword>
<reference evidence="7 8" key="1">
    <citation type="submission" date="2023-07" db="EMBL/GenBank/DDBJ databases">
        <title>Sorghum-associated microbial communities from plants grown in Nebraska, USA.</title>
        <authorList>
            <person name="Schachtman D."/>
        </authorList>
    </citation>
    <scope>NUCLEOTIDE SEQUENCE [LARGE SCALE GENOMIC DNA]</scope>
    <source>
        <strain evidence="7 8">DS1781</strain>
    </source>
</reference>
<dbReference type="InterPro" id="IPR036390">
    <property type="entry name" value="WH_DNA-bd_sf"/>
</dbReference>
<dbReference type="Proteomes" id="UP001184230">
    <property type="component" value="Unassembled WGS sequence"/>
</dbReference>
<accession>A0ABU1NJ64</accession>
<evidence type="ECO:0000313" key="8">
    <source>
        <dbReference type="Proteomes" id="UP001184230"/>
    </source>
</evidence>
<dbReference type="InterPro" id="IPR014757">
    <property type="entry name" value="Tscrpt_reg_IclR_C"/>
</dbReference>
<evidence type="ECO:0000256" key="4">
    <source>
        <dbReference type="SAM" id="MobiDB-lite"/>
    </source>
</evidence>
<dbReference type="GO" id="GO:0003677">
    <property type="term" value="F:DNA binding"/>
    <property type="evidence" value="ECO:0007669"/>
    <property type="project" value="UniProtKB-KW"/>
</dbReference>
<keyword evidence="2 7" id="KW-0238">DNA-binding</keyword>
<evidence type="ECO:0000259" key="5">
    <source>
        <dbReference type="PROSITE" id="PS51077"/>
    </source>
</evidence>
<dbReference type="Gene3D" id="3.30.450.40">
    <property type="match status" value="1"/>
</dbReference>
<keyword evidence="1" id="KW-0805">Transcription regulation</keyword>
<sequence>MNPSTPTTDEDLPGNGAAVSDEDAGGVQAVDTAVRVLSALIDTGAPLMLKTVAERAEMQPPKAHRYLVSFCRSGLAERDAASGGYRLGPLAVRIGLTALRRLSVVQVASPTLGDLRDELGFTVGLAVWGAAGPTFVRFEETNDALIISGRPGSVMPILTSSTGRVFGAYLPPSVTAPLIEREMAGSQHPGATPTRIASRMSKPDVEALFEEVRRHKLARVQGDVNPGLHGISAPIFDHAGAVVGVITVMGSAGLIDTRLDGPVASTLAARAEEVSRRMGWA</sequence>
<dbReference type="Pfam" id="PF09339">
    <property type="entry name" value="HTH_IclR"/>
    <property type="match status" value="1"/>
</dbReference>
<dbReference type="PANTHER" id="PTHR30136">
    <property type="entry name" value="HELIX-TURN-HELIX TRANSCRIPTIONAL REGULATOR, ICLR FAMILY"/>
    <property type="match status" value="1"/>
</dbReference>
<dbReference type="SUPFAM" id="SSF55781">
    <property type="entry name" value="GAF domain-like"/>
    <property type="match status" value="1"/>
</dbReference>
<dbReference type="SUPFAM" id="SSF46785">
    <property type="entry name" value="Winged helix' DNA-binding domain"/>
    <property type="match status" value="1"/>
</dbReference>
<dbReference type="RefSeq" id="WP_309905354.1">
    <property type="nucleotide sequence ID" value="NZ_JAVDRF010000011.1"/>
</dbReference>
<evidence type="ECO:0000256" key="3">
    <source>
        <dbReference type="ARBA" id="ARBA00023163"/>
    </source>
</evidence>
<dbReference type="EMBL" id="JAVDRF010000011">
    <property type="protein sequence ID" value="MDR6538499.1"/>
    <property type="molecule type" value="Genomic_DNA"/>
</dbReference>
<evidence type="ECO:0000256" key="2">
    <source>
        <dbReference type="ARBA" id="ARBA00023125"/>
    </source>
</evidence>
<dbReference type="InterPro" id="IPR029016">
    <property type="entry name" value="GAF-like_dom_sf"/>
</dbReference>
<proteinExistence type="predicted"/>
<dbReference type="PROSITE" id="PS51077">
    <property type="entry name" value="HTH_ICLR"/>
    <property type="match status" value="1"/>
</dbReference>
<evidence type="ECO:0000313" key="7">
    <source>
        <dbReference type="EMBL" id="MDR6538499.1"/>
    </source>
</evidence>
<dbReference type="InterPro" id="IPR036388">
    <property type="entry name" value="WH-like_DNA-bd_sf"/>
</dbReference>
<dbReference type="InterPro" id="IPR005471">
    <property type="entry name" value="Tscrpt_reg_IclR_N"/>
</dbReference>
<dbReference type="Gene3D" id="1.10.10.10">
    <property type="entry name" value="Winged helix-like DNA-binding domain superfamily/Winged helix DNA-binding domain"/>
    <property type="match status" value="1"/>
</dbReference>
<dbReference type="PROSITE" id="PS51078">
    <property type="entry name" value="ICLR_ED"/>
    <property type="match status" value="1"/>
</dbReference>
<evidence type="ECO:0000259" key="6">
    <source>
        <dbReference type="PROSITE" id="PS51078"/>
    </source>
</evidence>
<comment type="caution">
    <text evidence="7">The sequence shown here is derived from an EMBL/GenBank/DDBJ whole genome shotgun (WGS) entry which is preliminary data.</text>
</comment>
<dbReference type="SMART" id="SM00346">
    <property type="entry name" value="HTH_ICLR"/>
    <property type="match status" value="1"/>
</dbReference>
<feature type="domain" description="IclR-ED" evidence="6">
    <location>
        <begin position="90"/>
        <end position="280"/>
    </location>
</feature>
<dbReference type="Pfam" id="PF01614">
    <property type="entry name" value="IclR_C"/>
    <property type="match status" value="1"/>
</dbReference>
<dbReference type="PANTHER" id="PTHR30136:SF8">
    <property type="entry name" value="TRANSCRIPTIONAL REGULATORY PROTEIN"/>
    <property type="match status" value="1"/>
</dbReference>
<feature type="region of interest" description="Disordered" evidence="4">
    <location>
        <begin position="1"/>
        <end position="24"/>
    </location>
</feature>
<evidence type="ECO:0000256" key="1">
    <source>
        <dbReference type="ARBA" id="ARBA00023015"/>
    </source>
</evidence>
<gene>
    <name evidence="7" type="ORF">J2739_004292</name>
</gene>
<protein>
    <submittedName>
        <fullName evidence="7">DNA-binding IclR family transcriptional regulator</fullName>
    </submittedName>
</protein>
<dbReference type="InterPro" id="IPR050707">
    <property type="entry name" value="HTH_MetabolicPath_Reg"/>
</dbReference>
<organism evidence="7 8">
    <name type="scientific">Variovorax soli</name>
    <dbReference type="NCBI Taxonomy" id="376815"/>
    <lineage>
        <taxon>Bacteria</taxon>
        <taxon>Pseudomonadati</taxon>
        <taxon>Pseudomonadota</taxon>
        <taxon>Betaproteobacteria</taxon>
        <taxon>Burkholderiales</taxon>
        <taxon>Comamonadaceae</taxon>
        <taxon>Variovorax</taxon>
    </lineage>
</organism>